<dbReference type="GO" id="GO:0005634">
    <property type="term" value="C:nucleus"/>
    <property type="evidence" value="ECO:0007669"/>
    <property type="project" value="UniProtKB-SubCell"/>
</dbReference>
<keyword evidence="5" id="KW-0539">Nucleus</keyword>
<protein>
    <recommendedName>
        <fullName evidence="8">DNA repair metallo-beta-lactamase domain-containing protein</fullName>
    </recommendedName>
</protein>
<feature type="signal peptide" evidence="7">
    <location>
        <begin position="1"/>
        <end position="20"/>
    </location>
</feature>
<dbReference type="InterPro" id="IPR011084">
    <property type="entry name" value="DRMBL"/>
</dbReference>
<dbReference type="Proteomes" id="UP000241769">
    <property type="component" value="Unassembled WGS sequence"/>
</dbReference>
<keyword evidence="3" id="KW-0227">DNA damage</keyword>
<comment type="subcellular location">
    <subcellularLocation>
        <location evidence="1">Nucleus</location>
    </subcellularLocation>
</comment>
<feature type="region of interest" description="Disordered" evidence="6">
    <location>
        <begin position="1050"/>
        <end position="1089"/>
    </location>
</feature>
<accession>A0A2P6NIA9</accession>
<name>A0A2P6NIA9_9EUKA</name>
<sequence>MNRLLLFCVTTACAVGGISMLNDPYYNITVSKIRPESHGSSETRGVADYTGMICALNGNLTKMAQYLDSLHSVQNKNASSLDYGRFPWYWTQKDDMSTSDSNANNFIASGTAYCLRQCGDGLKRVSPSTYQAALTSGRISILWMRSQMKRYNKYVPSYTNMYVSTIHLFVMWGTILGDDVTVMDGHNMLKLWINTTQTSGIAEYSAQTYIGMSIDMFQNLARNGPELIRQDALVALELVWRELTATYFSGAGYTGGSESRTYNYGYLPTYATIWFAAFQFPHWTTQDVSLVLNGKGLSTNPLDLFKQPDITPWGPSTTSQRYLQWPTKSYRGKFKSDVGADRSSWSSPGVSIGAGGYASAADVPVVGLFANFSMASLYVMTDDVGDPYCTGASRTTGHCEHPVNVRVNVQKGGTVLTGITWNNGTEISNKEASTNVIVPLAADEILINGRSISRAMNTSVDLPLDTIVSVRYKTGAIVFRILTATTGIASDMSSVKVKWIVEPGSYGGTVGRLAIFHRTASHTAAWAPDQAAALLAFHAKTVQFPSEVALMPNGCRNLSASANIDGHTLSFRRRLTHMKYWSVLVELARSIDGREDKYPAFDCYEETEESNQSDTTRSTVVVPTLHSSGKPQQMPPHRGAIYSIPGVYIDSFEQSKELRESRGVVWFLTHFHADHYLGLADDFDGIIHCTSITRDLVLNRFKKLRPSQIVILMDCGTHIIQTKTCLLNVQTLPTNHCPGAVMLLLDSGTTRVLHTGDIRYDADIFAPAMTKIGQVNTLYLDTTFLQLKWKSFPPAVGSFEMVGSIVEKSLKNKRKPIEFYIECEMLGTEELLVYLSERFSHKIQVRPSFYRKLKILYKERTEELFTCDDDTIFHACKAKTFFNMARRKENQEGKVFIKASTQWFGLERDPMKYLQTPVSSEGVWHVLYSIHSSMEELVEFVARVGAQKIVPLTDCDAPLLRQLSDSCQRASQNPKPGVFSQKTAWPKRDSSFIVNRSIGLNDDDLSQKESVEDIINRDLAETDRKRVKTSSQEELGSWLYLESDDDEYFIDPPDVDTFEGEYTSDEPTETHREDTKSSSGIGRKKVSSFRSHLKGRECLLDSLPHSGLTADSANRVT</sequence>
<dbReference type="EMBL" id="MDYQ01000078">
    <property type="protein sequence ID" value="PRP83684.1"/>
    <property type="molecule type" value="Genomic_DNA"/>
</dbReference>
<dbReference type="InParanoid" id="A0A2P6NIA9"/>
<dbReference type="PANTHER" id="PTHR23240:SF31">
    <property type="entry name" value="DNA REPAIR METALLO-BETA-LACTAMASE FAMILY PROTEIN"/>
    <property type="match status" value="1"/>
</dbReference>
<dbReference type="GO" id="GO:0036297">
    <property type="term" value="P:interstrand cross-link repair"/>
    <property type="evidence" value="ECO:0007669"/>
    <property type="project" value="TreeGrafter"/>
</dbReference>
<proteinExistence type="inferred from homology"/>
<dbReference type="PANTHER" id="PTHR23240">
    <property type="entry name" value="DNA CROSS-LINK REPAIR PROTEIN PSO2/SNM1-RELATED"/>
    <property type="match status" value="1"/>
</dbReference>
<organism evidence="9 10">
    <name type="scientific">Planoprotostelium fungivorum</name>
    <dbReference type="NCBI Taxonomy" id="1890364"/>
    <lineage>
        <taxon>Eukaryota</taxon>
        <taxon>Amoebozoa</taxon>
        <taxon>Evosea</taxon>
        <taxon>Variosea</taxon>
        <taxon>Cavosteliida</taxon>
        <taxon>Cavosteliaceae</taxon>
        <taxon>Planoprotostelium</taxon>
    </lineage>
</organism>
<dbReference type="Pfam" id="PF07522">
    <property type="entry name" value="DRMBL"/>
    <property type="match status" value="1"/>
</dbReference>
<dbReference type="AlphaFoldDB" id="A0A2P6NIA9"/>
<feature type="domain" description="DNA repair metallo-beta-lactamase" evidence="8">
    <location>
        <begin position="878"/>
        <end position="955"/>
    </location>
</feature>
<dbReference type="GO" id="GO:0003684">
    <property type="term" value="F:damaged DNA binding"/>
    <property type="evidence" value="ECO:0007669"/>
    <property type="project" value="TreeGrafter"/>
</dbReference>
<gene>
    <name evidence="9" type="ORF">PROFUN_03839</name>
</gene>
<dbReference type="Gene3D" id="3.60.15.10">
    <property type="entry name" value="Ribonuclease Z/Hydroxyacylglutathione hydrolase-like"/>
    <property type="match status" value="1"/>
</dbReference>
<evidence type="ECO:0000256" key="7">
    <source>
        <dbReference type="SAM" id="SignalP"/>
    </source>
</evidence>
<comment type="caution">
    <text evidence="9">The sequence shown here is derived from an EMBL/GenBank/DDBJ whole genome shotgun (WGS) entry which is preliminary data.</text>
</comment>
<dbReference type="GO" id="GO:0035312">
    <property type="term" value="F:5'-3' DNA exonuclease activity"/>
    <property type="evidence" value="ECO:0007669"/>
    <property type="project" value="TreeGrafter"/>
</dbReference>
<feature type="compositionally biased region" description="Acidic residues" evidence="6">
    <location>
        <begin position="1050"/>
        <end position="1067"/>
    </location>
</feature>
<evidence type="ECO:0000256" key="1">
    <source>
        <dbReference type="ARBA" id="ARBA00004123"/>
    </source>
</evidence>
<feature type="chain" id="PRO_5015129212" description="DNA repair metallo-beta-lactamase domain-containing protein" evidence="7">
    <location>
        <begin position="21"/>
        <end position="1117"/>
    </location>
</feature>
<keyword evidence="4" id="KW-0234">DNA repair</keyword>
<keyword evidence="10" id="KW-1185">Reference proteome</keyword>
<reference evidence="9 10" key="1">
    <citation type="journal article" date="2018" name="Genome Biol. Evol.">
        <title>Multiple Roots of Fruiting Body Formation in Amoebozoa.</title>
        <authorList>
            <person name="Hillmann F."/>
            <person name="Forbes G."/>
            <person name="Novohradska S."/>
            <person name="Ferling I."/>
            <person name="Riege K."/>
            <person name="Groth M."/>
            <person name="Westermann M."/>
            <person name="Marz M."/>
            <person name="Spaller T."/>
            <person name="Winckler T."/>
            <person name="Schaap P."/>
            <person name="Glockner G."/>
        </authorList>
    </citation>
    <scope>NUCLEOTIDE SEQUENCE [LARGE SCALE GENOMIC DNA]</scope>
    <source>
        <strain evidence="9 10">Jena</strain>
    </source>
</reference>
<dbReference type="OrthoDB" id="262529at2759"/>
<evidence type="ECO:0000256" key="4">
    <source>
        <dbReference type="ARBA" id="ARBA00023204"/>
    </source>
</evidence>
<evidence type="ECO:0000256" key="5">
    <source>
        <dbReference type="ARBA" id="ARBA00023242"/>
    </source>
</evidence>
<evidence type="ECO:0000313" key="9">
    <source>
        <dbReference type="EMBL" id="PRP83684.1"/>
    </source>
</evidence>
<evidence type="ECO:0000256" key="3">
    <source>
        <dbReference type="ARBA" id="ARBA00022763"/>
    </source>
</evidence>
<evidence type="ECO:0000259" key="8">
    <source>
        <dbReference type="Pfam" id="PF07522"/>
    </source>
</evidence>
<keyword evidence="7" id="KW-0732">Signal</keyword>
<dbReference type="GO" id="GO:0006303">
    <property type="term" value="P:double-strand break repair via nonhomologous end joining"/>
    <property type="evidence" value="ECO:0007669"/>
    <property type="project" value="TreeGrafter"/>
</dbReference>
<dbReference type="STRING" id="1890364.A0A2P6NIA9"/>
<dbReference type="InterPro" id="IPR036866">
    <property type="entry name" value="RibonucZ/Hydroxyglut_hydro"/>
</dbReference>
<evidence type="ECO:0000313" key="10">
    <source>
        <dbReference type="Proteomes" id="UP000241769"/>
    </source>
</evidence>
<evidence type="ECO:0000256" key="6">
    <source>
        <dbReference type="SAM" id="MobiDB-lite"/>
    </source>
</evidence>
<dbReference type="Gene3D" id="3.40.50.12650">
    <property type="match status" value="1"/>
</dbReference>
<dbReference type="SUPFAM" id="SSF56281">
    <property type="entry name" value="Metallo-hydrolase/oxidoreductase"/>
    <property type="match status" value="1"/>
</dbReference>
<comment type="similarity">
    <text evidence="2">Belongs to the DNA repair metallo-beta-lactamase (DRMBL) family.</text>
</comment>
<evidence type="ECO:0000256" key="2">
    <source>
        <dbReference type="ARBA" id="ARBA00010304"/>
    </source>
</evidence>